<gene>
    <name evidence="2" type="ORF">Apa02nite_057480</name>
</gene>
<keyword evidence="3" id="KW-1185">Reference proteome</keyword>
<evidence type="ECO:0000313" key="3">
    <source>
        <dbReference type="Proteomes" id="UP000624709"/>
    </source>
</evidence>
<dbReference type="PANTHER" id="PTHR34202:SF1">
    <property type="entry name" value="UPF0548 PROTEIN"/>
    <property type="match status" value="1"/>
</dbReference>
<accession>A0ABQ4BH69</accession>
<comment type="caution">
    <text evidence="2">The sequence shown here is derived from an EMBL/GenBank/DDBJ whole genome shotgun (WGS) entry which is preliminary data.</text>
</comment>
<dbReference type="InterPro" id="IPR018960">
    <property type="entry name" value="DUF1990"/>
</dbReference>
<dbReference type="PIRSF" id="PIRSF010260">
    <property type="entry name" value="UCP010260"/>
    <property type="match status" value="1"/>
</dbReference>
<proteinExistence type="predicted"/>
<protein>
    <recommendedName>
        <fullName evidence="1">DUF1990 domain-containing protein</fullName>
    </recommendedName>
</protein>
<dbReference type="PANTHER" id="PTHR34202">
    <property type="entry name" value="UPF0548 PROTEIN"/>
    <property type="match status" value="1"/>
</dbReference>
<evidence type="ECO:0000259" key="1">
    <source>
        <dbReference type="Pfam" id="PF09348"/>
    </source>
</evidence>
<organism evidence="2 3">
    <name type="scientific">Actinoplanes palleronii</name>
    <dbReference type="NCBI Taxonomy" id="113570"/>
    <lineage>
        <taxon>Bacteria</taxon>
        <taxon>Bacillati</taxon>
        <taxon>Actinomycetota</taxon>
        <taxon>Actinomycetes</taxon>
        <taxon>Micromonosporales</taxon>
        <taxon>Micromonosporaceae</taxon>
        <taxon>Actinoplanes</taxon>
    </lineage>
</organism>
<feature type="domain" description="DUF1990" evidence="1">
    <location>
        <begin position="10"/>
        <end position="168"/>
    </location>
</feature>
<reference evidence="2 3" key="1">
    <citation type="submission" date="2021-01" db="EMBL/GenBank/DDBJ databases">
        <title>Whole genome shotgun sequence of Actinoplanes palleronii NBRC 14916.</title>
        <authorList>
            <person name="Komaki H."/>
            <person name="Tamura T."/>
        </authorList>
    </citation>
    <scope>NUCLEOTIDE SEQUENCE [LARGE SCALE GENOMIC DNA]</scope>
    <source>
        <strain evidence="2 3">NBRC 14916</strain>
    </source>
</reference>
<dbReference type="InterPro" id="IPR014457">
    <property type="entry name" value="UCP010260"/>
</dbReference>
<name>A0ABQ4BH69_9ACTN</name>
<dbReference type="EMBL" id="BOMS01000090">
    <property type="protein sequence ID" value="GIE69640.1"/>
    <property type="molecule type" value="Genomic_DNA"/>
</dbReference>
<sequence length="174" mass="19742">MTGKLSYGAVGLTHPGEETWSERPKGYRRYATTAVIGHGQRCWDEAASAVLDWQIKTRSGFAVESLTNGIRVRENADYRVTARIGPFIVHEPVRVVAVVDEPMRCGFAYGTLFGHPVSGEEAFVVHRDSSGEVRLTLRSLTRSSQGRWRWAFPALLVAQKCYRYRYRRALRTKH</sequence>
<evidence type="ECO:0000313" key="2">
    <source>
        <dbReference type="EMBL" id="GIE69640.1"/>
    </source>
</evidence>
<dbReference type="Pfam" id="PF09348">
    <property type="entry name" value="DUF1990"/>
    <property type="match status" value="1"/>
</dbReference>
<dbReference type="Proteomes" id="UP000624709">
    <property type="component" value="Unassembled WGS sequence"/>
</dbReference>